<protein>
    <submittedName>
        <fullName evidence="4">TRAP transporter substrate-binding protein</fullName>
    </submittedName>
</protein>
<dbReference type="InterPro" id="IPR018389">
    <property type="entry name" value="DctP_fam"/>
</dbReference>
<dbReference type="Pfam" id="PF03480">
    <property type="entry name" value="DctP"/>
    <property type="match status" value="1"/>
</dbReference>
<keyword evidence="1" id="KW-0732">Signal</keyword>
<dbReference type="PANTHER" id="PTHR33376">
    <property type="match status" value="1"/>
</dbReference>
<evidence type="ECO:0000256" key="3">
    <source>
        <dbReference type="PIRSR" id="PIRSR039026-2"/>
    </source>
</evidence>
<evidence type="ECO:0000256" key="1">
    <source>
        <dbReference type="ARBA" id="ARBA00022729"/>
    </source>
</evidence>
<evidence type="ECO:0000313" key="4">
    <source>
        <dbReference type="EMBL" id="MBI3126557.1"/>
    </source>
</evidence>
<evidence type="ECO:0000313" key="5">
    <source>
        <dbReference type="Proteomes" id="UP000782312"/>
    </source>
</evidence>
<feature type="binding site" evidence="3">
    <location>
        <position position="249"/>
    </location>
    <ligand>
        <name>Na(+)</name>
        <dbReference type="ChEBI" id="CHEBI:29101"/>
    </ligand>
</feature>
<dbReference type="InterPro" id="IPR026289">
    <property type="entry name" value="SBP_TakP-like"/>
</dbReference>
<accession>A0A932HYM4</accession>
<organism evidence="4 5">
    <name type="scientific">Tectimicrobiota bacterium</name>
    <dbReference type="NCBI Taxonomy" id="2528274"/>
    <lineage>
        <taxon>Bacteria</taxon>
        <taxon>Pseudomonadati</taxon>
        <taxon>Nitrospinota/Tectimicrobiota group</taxon>
        <taxon>Candidatus Tectimicrobiota</taxon>
    </lineage>
</organism>
<dbReference type="InterPro" id="IPR006311">
    <property type="entry name" value="TAT_signal"/>
</dbReference>
<dbReference type="GO" id="GO:0055085">
    <property type="term" value="P:transmembrane transport"/>
    <property type="evidence" value="ECO:0007669"/>
    <property type="project" value="InterPro"/>
</dbReference>
<dbReference type="GO" id="GO:0046872">
    <property type="term" value="F:metal ion binding"/>
    <property type="evidence" value="ECO:0007669"/>
    <property type="project" value="UniProtKB-KW"/>
</dbReference>
<dbReference type="Gene3D" id="3.40.190.170">
    <property type="entry name" value="Bacterial extracellular solute-binding protein, family 7"/>
    <property type="match status" value="1"/>
</dbReference>
<keyword evidence="3" id="KW-0479">Metal-binding</keyword>
<dbReference type="Gene3D" id="3.40.190.10">
    <property type="entry name" value="Periplasmic binding protein-like II"/>
    <property type="match status" value="1"/>
</dbReference>
<reference evidence="4" key="1">
    <citation type="submission" date="2020-07" db="EMBL/GenBank/DDBJ databases">
        <title>Huge and variable diversity of episymbiotic CPR bacteria and DPANN archaea in groundwater ecosystems.</title>
        <authorList>
            <person name="He C.Y."/>
            <person name="Keren R."/>
            <person name="Whittaker M."/>
            <person name="Farag I.F."/>
            <person name="Doudna J."/>
            <person name="Cate J.H.D."/>
            <person name="Banfield J.F."/>
        </authorList>
    </citation>
    <scope>NUCLEOTIDE SEQUENCE</scope>
    <source>
        <strain evidence="4">NC_groundwater_763_Ag_S-0.2um_68_21</strain>
    </source>
</reference>
<dbReference type="CDD" id="cd13604">
    <property type="entry name" value="PBP2_TRAP_ketoacid_lactate_like"/>
    <property type="match status" value="1"/>
</dbReference>
<dbReference type="PIRSF" id="PIRSF039026">
    <property type="entry name" value="SiaP"/>
    <property type="match status" value="1"/>
</dbReference>
<evidence type="ECO:0000256" key="2">
    <source>
        <dbReference type="PIRSR" id="PIRSR039026-1"/>
    </source>
</evidence>
<sequence length="400" mass="43949">MAPEGQKAKGNAGISRRSVIAGVGGLIAGGVVGYAAGRKSAPATPPASAPKAVEAPMVSRAQTVTLKMQGAWGAKDIFNEFAEDYVKRVNEMAGGRLKIDYLVEGAVVKAFRVQDAVHRGVLDAGHQVTVYWYGKSKAASLFGTGPVFGQNAHHILAWIAYGGGQKLYEELIEKLGLNTVGFFCMPMPTQPLGWFKTPITDAKQMEGLKYRTVGLAADLFQAMGVKVTQLPGGEIVPALERGVIEAFEFNNPTSDRSFGAQDVSKVYMMGSYHQAAEFFEIIFNKAKYNSLPKEHQAILKYAAEAASSNNYWKGLDRYSADLEWLRDKAGVKIIRTPTAVMQDQLKAWDKIMPELEKDEFFKKVTASQKAFSKRVAYYELFNSADYKLAYEHHFGKLGFV</sequence>
<feature type="binding site" evidence="3">
    <location>
        <position position="248"/>
    </location>
    <ligand>
        <name>substrate</name>
    </ligand>
</feature>
<dbReference type="PROSITE" id="PS51318">
    <property type="entry name" value="TAT"/>
    <property type="match status" value="1"/>
</dbReference>
<dbReference type="Proteomes" id="UP000782312">
    <property type="component" value="Unassembled WGS sequence"/>
</dbReference>
<proteinExistence type="predicted"/>
<dbReference type="EMBL" id="JACPUR010000004">
    <property type="protein sequence ID" value="MBI3126557.1"/>
    <property type="molecule type" value="Genomic_DNA"/>
</dbReference>
<feature type="binding site" evidence="2">
    <location>
        <position position="190"/>
    </location>
    <ligand>
        <name>substrate</name>
    </ligand>
</feature>
<dbReference type="GO" id="GO:0031317">
    <property type="term" value="C:tripartite ATP-independent periplasmic transporter complex"/>
    <property type="evidence" value="ECO:0007669"/>
    <property type="project" value="InterPro"/>
</dbReference>
<dbReference type="AlphaFoldDB" id="A0A932HYM4"/>
<feature type="binding site" evidence="3">
    <location>
        <position position="274"/>
    </location>
    <ligand>
        <name>substrate</name>
    </ligand>
</feature>
<name>A0A932HYM4_UNCTE</name>
<dbReference type="PANTHER" id="PTHR33376:SF5">
    <property type="entry name" value="EXTRACYTOPLASMIC SOLUTE RECEPTOR PROTEIN"/>
    <property type="match status" value="1"/>
</dbReference>
<dbReference type="InterPro" id="IPR038404">
    <property type="entry name" value="TRAP_DctP_sf"/>
</dbReference>
<gene>
    <name evidence="4" type="ORF">HYZ11_03020</name>
</gene>
<comment type="caution">
    <text evidence="4">The sequence shown here is derived from an EMBL/GenBank/DDBJ whole genome shotgun (WGS) entry which is preliminary data.</text>
</comment>
<feature type="binding site" evidence="2">
    <location>
        <position position="211"/>
    </location>
    <ligand>
        <name>substrate</name>
    </ligand>
</feature>